<evidence type="ECO:0000259" key="3">
    <source>
        <dbReference type="Pfam" id="PF13427"/>
    </source>
</evidence>
<dbReference type="GO" id="GO:0016779">
    <property type="term" value="F:nucleotidyltransferase activity"/>
    <property type="evidence" value="ECO:0007669"/>
    <property type="project" value="InterPro"/>
</dbReference>
<feature type="domain" description="Polymerase nucleotidyl transferase" evidence="2">
    <location>
        <begin position="36"/>
        <end position="74"/>
    </location>
</feature>
<dbReference type="Gene3D" id="3.30.460.10">
    <property type="entry name" value="Beta Polymerase, domain 2"/>
    <property type="match status" value="1"/>
</dbReference>
<sequence>MSTKNMNERLPKRVQAFTQLFVGALNKHLPENIMEGVYIYGSIALGAFNEQKSDIDFIVLLKRELSDQEVGAIKAIHSQMNNYEFGKRMDGVYVQASLVGKTNEEQPMYPYCSDGKVSLGHWDVNHITWWVLKRHGIALQGTPIAELNLPTEWDDILKTLEYNVNKYWFTKTKKRYLFLFDSMIEFTTCTISRIICSLEQQAIFSKDEAVKLCLATLPEKWHLLLNEGARIRSNANKKSLYKNKIKRAKDCRDFILYTHQLYKEDFLKRGNYGNKTINSR</sequence>
<organism evidence="4 5">
    <name type="scientific">Psychrobacillus glaciei</name>
    <dbReference type="NCBI Taxonomy" id="2283160"/>
    <lineage>
        <taxon>Bacteria</taxon>
        <taxon>Bacillati</taxon>
        <taxon>Bacillota</taxon>
        <taxon>Bacilli</taxon>
        <taxon>Bacillales</taxon>
        <taxon>Bacillaceae</taxon>
        <taxon>Psychrobacillus</taxon>
    </lineage>
</organism>
<dbReference type="AlphaFoldDB" id="A0A5J6ST76"/>
<evidence type="ECO:0000256" key="1">
    <source>
        <dbReference type="ARBA" id="ARBA00022679"/>
    </source>
</evidence>
<evidence type="ECO:0000313" key="5">
    <source>
        <dbReference type="Proteomes" id="UP000325517"/>
    </source>
</evidence>
<evidence type="ECO:0000313" key="4">
    <source>
        <dbReference type="EMBL" id="QFG00643.1"/>
    </source>
</evidence>
<protein>
    <submittedName>
        <fullName evidence="4">DUF4111 domain-containing protein</fullName>
    </submittedName>
</protein>
<reference evidence="4 5" key="1">
    <citation type="submission" date="2018-07" db="EMBL/GenBank/DDBJ databases">
        <title>Complete genome sequence of Psychrobacillus sp. PB01, isolated from iceberg, and comparative genome analysis of Psychrobacillus strains.</title>
        <authorList>
            <person name="Lee P.C."/>
        </authorList>
    </citation>
    <scope>NUCLEOTIDE SEQUENCE [LARGE SCALE GENOMIC DNA]</scope>
    <source>
        <strain evidence="4 5">PB01</strain>
    </source>
</reference>
<dbReference type="InterPro" id="IPR002934">
    <property type="entry name" value="Polymerase_NTP_transf_dom"/>
</dbReference>
<dbReference type="InterPro" id="IPR043519">
    <property type="entry name" value="NT_sf"/>
</dbReference>
<dbReference type="CDD" id="cd05403">
    <property type="entry name" value="NT_KNTase_like"/>
    <property type="match status" value="1"/>
</dbReference>
<keyword evidence="5" id="KW-1185">Reference proteome</keyword>
<dbReference type="KEGG" id="psyo:PB01_18620"/>
<accession>A0A5J6ST76</accession>
<dbReference type="Proteomes" id="UP000325517">
    <property type="component" value="Chromosome"/>
</dbReference>
<dbReference type="Pfam" id="PF01909">
    <property type="entry name" value="NTP_transf_2"/>
    <property type="match status" value="1"/>
</dbReference>
<keyword evidence="1" id="KW-0808">Transferase</keyword>
<gene>
    <name evidence="4" type="ORF">PB01_18620</name>
</gene>
<proteinExistence type="predicted"/>
<name>A0A5J6ST76_9BACI</name>
<feature type="domain" description="Adenylyltransferase AadA C-terminal" evidence="3">
    <location>
        <begin position="189"/>
        <end position="253"/>
    </location>
</feature>
<evidence type="ECO:0000259" key="2">
    <source>
        <dbReference type="Pfam" id="PF01909"/>
    </source>
</evidence>
<dbReference type="Pfam" id="PF13427">
    <property type="entry name" value="AadA_C"/>
    <property type="match status" value="1"/>
</dbReference>
<dbReference type="InterPro" id="IPR025184">
    <property type="entry name" value="AadA_C"/>
</dbReference>
<dbReference type="SUPFAM" id="SSF81301">
    <property type="entry name" value="Nucleotidyltransferase"/>
    <property type="match status" value="1"/>
</dbReference>
<dbReference type="OrthoDB" id="1933376at2"/>
<dbReference type="EMBL" id="CP031223">
    <property type="protein sequence ID" value="QFG00643.1"/>
    <property type="molecule type" value="Genomic_DNA"/>
</dbReference>